<dbReference type="Pfam" id="PF01252">
    <property type="entry name" value="Peptidase_A8"/>
    <property type="match status" value="1"/>
</dbReference>
<comment type="similarity">
    <text evidence="1 9 10">Belongs to the peptidase A8 family.</text>
</comment>
<evidence type="ECO:0000256" key="6">
    <source>
        <dbReference type="ARBA" id="ARBA00022801"/>
    </source>
</evidence>
<comment type="subcellular location">
    <subcellularLocation>
        <location evidence="9">Cell membrane</location>
        <topology evidence="9">Multi-pass membrane protein</topology>
    </subcellularLocation>
</comment>
<evidence type="ECO:0000256" key="10">
    <source>
        <dbReference type="RuleBase" id="RU004181"/>
    </source>
</evidence>
<comment type="catalytic activity">
    <reaction evidence="9">
        <text>Release of signal peptides from bacterial membrane prolipoproteins. Hydrolyzes -Xaa-Yaa-Zaa-|-(S,diacylglyceryl)Cys-, in which Xaa is hydrophobic (preferably Leu), and Yaa (Ala or Ser) and Zaa (Gly or Ala) have small, neutral side chains.</text>
        <dbReference type="EC" id="3.4.23.36"/>
    </reaction>
</comment>
<keyword evidence="3 9" id="KW-0645">Protease</keyword>
<evidence type="ECO:0000256" key="1">
    <source>
        <dbReference type="ARBA" id="ARBA00006139"/>
    </source>
</evidence>
<comment type="caution">
    <text evidence="11">The sequence shown here is derived from an EMBL/GenBank/DDBJ whole genome shotgun (WGS) entry which is preliminary data.</text>
</comment>
<comment type="function">
    <text evidence="9">This protein specifically catalyzes the removal of signal peptides from prolipoproteins.</text>
</comment>
<keyword evidence="8 9" id="KW-0472">Membrane</keyword>
<proteinExistence type="inferred from homology"/>
<dbReference type="Proteomes" id="UP001500604">
    <property type="component" value="Unassembled WGS sequence"/>
</dbReference>
<dbReference type="InterPro" id="IPR001872">
    <property type="entry name" value="Peptidase_A8"/>
</dbReference>
<comment type="pathway">
    <text evidence="9">Protein modification; lipoprotein biosynthesis (signal peptide cleavage).</text>
</comment>
<evidence type="ECO:0000256" key="2">
    <source>
        <dbReference type="ARBA" id="ARBA00022475"/>
    </source>
</evidence>
<dbReference type="PRINTS" id="PR00781">
    <property type="entry name" value="LIPOSIGPTASE"/>
</dbReference>
<evidence type="ECO:0000256" key="9">
    <source>
        <dbReference type="HAMAP-Rule" id="MF_00161"/>
    </source>
</evidence>
<evidence type="ECO:0000256" key="7">
    <source>
        <dbReference type="ARBA" id="ARBA00022989"/>
    </source>
</evidence>
<name>A0ABP8V5X2_9GAMM</name>
<feature type="active site" evidence="9">
    <location>
        <position position="127"/>
    </location>
</feature>
<evidence type="ECO:0000313" key="11">
    <source>
        <dbReference type="EMBL" id="GAA4651202.1"/>
    </source>
</evidence>
<feature type="transmembrane region" description="Helical" evidence="9">
    <location>
        <begin position="46"/>
        <end position="65"/>
    </location>
</feature>
<evidence type="ECO:0000256" key="5">
    <source>
        <dbReference type="ARBA" id="ARBA00022750"/>
    </source>
</evidence>
<evidence type="ECO:0000256" key="3">
    <source>
        <dbReference type="ARBA" id="ARBA00022670"/>
    </source>
</evidence>
<keyword evidence="5 9" id="KW-0064">Aspartyl protease</keyword>
<evidence type="ECO:0000256" key="8">
    <source>
        <dbReference type="ARBA" id="ARBA00023136"/>
    </source>
</evidence>
<keyword evidence="2 9" id="KW-1003">Cell membrane</keyword>
<dbReference type="PANTHER" id="PTHR33695">
    <property type="entry name" value="LIPOPROTEIN SIGNAL PEPTIDASE"/>
    <property type="match status" value="1"/>
</dbReference>
<feature type="transmembrane region" description="Helical" evidence="9">
    <location>
        <begin position="100"/>
        <end position="117"/>
    </location>
</feature>
<dbReference type="EMBL" id="BAABFL010000442">
    <property type="protein sequence ID" value="GAA4651202.1"/>
    <property type="molecule type" value="Genomic_DNA"/>
</dbReference>
<reference evidence="12" key="1">
    <citation type="journal article" date="2019" name="Int. J. Syst. Evol. Microbiol.">
        <title>The Global Catalogue of Microorganisms (GCM) 10K type strain sequencing project: providing services to taxonomists for standard genome sequencing and annotation.</title>
        <authorList>
            <consortium name="The Broad Institute Genomics Platform"/>
            <consortium name="The Broad Institute Genome Sequencing Center for Infectious Disease"/>
            <person name="Wu L."/>
            <person name="Ma J."/>
        </authorList>
    </citation>
    <scope>NUCLEOTIDE SEQUENCE [LARGE SCALE GENOMIC DNA]</scope>
    <source>
        <strain evidence="12">JCM 17805</strain>
    </source>
</reference>
<organism evidence="11 12">
    <name type="scientific">Kistimonas scapharcae</name>
    <dbReference type="NCBI Taxonomy" id="1036133"/>
    <lineage>
        <taxon>Bacteria</taxon>
        <taxon>Pseudomonadati</taxon>
        <taxon>Pseudomonadota</taxon>
        <taxon>Gammaproteobacteria</taxon>
        <taxon>Oceanospirillales</taxon>
        <taxon>Endozoicomonadaceae</taxon>
        <taxon>Kistimonas</taxon>
    </lineage>
</organism>
<feature type="transmembrane region" description="Helical" evidence="9">
    <location>
        <begin position="16"/>
        <end position="34"/>
    </location>
</feature>
<dbReference type="EC" id="3.4.23.36" evidence="9"/>
<dbReference type="PANTHER" id="PTHR33695:SF1">
    <property type="entry name" value="LIPOPROTEIN SIGNAL PEPTIDASE"/>
    <property type="match status" value="1"/>
</dbReference>
<gene>
    <name evidence="9 11" type="primary">lspA</name>
    <name evidence="11" type="ORF">GCM10023116_34850</name>
</gene>
<accession>A0ABP8V5X2</accession>
<dbReference type="RefSeq" id="WP_345197542.1">
    <property type="nucleotide sequence ID" value="NZ_BAABFL010000442.1"/>
</dbReference>
<protein>
    <recommendedName>
        <fullName evidence="9">Lipoprotein signal peptidase</fullName>
        <ecNumber evidence="9">3.4.23.36</ecNumber>
    </recommendedName>
    <alternativeName>
        <fullName evidence="9">Prolipoprotein signal peptidase</fullName>
    </alternativeName>
    <alternativeName>
        <fullName evidence="9">Signal peptidase II</fullName>
        <shortName evidence="9">SPase II</shortName>
    </alternativeName>
</protein>
<keyword evidence="7 9" id="KW-1133">Transmembrane helix</keyword>
<evidence type="ECO:0000313" key="12">
    <source>
        <dbReference type="Proteomes" id="UP001500604"/>
    </source>
</evidence>
<dbReference type="NCBIfam" id="TIGR00077">
    <property type="entry name" value="lspA"/>
    <property type="match status" value="1"/>
</dbReference>
<feature type="transmembrane region" description="Helical" evidence="9">
    <location>
        <begin position="71"/>
        <end position="91"/>
    </location>
</feature>
<evidence type="ECO:0000256" key="4">
    <source>
        <dbReference type="ARBA" id="ARBA00022692"/>
    </source>
</evidence>
<dbReference type="HAMAP" id="MF_00161">
    <property type="entry name" value="LspA"/>
    <property type="match status" value="1"/>
</dbReference>
<feature type="transmembrane region" description="Helical" evidence="9">
    <location>
        <begin position="137"/>
        <end position="157"/>
    </location>
</feature>
<keyword evidence="6 9" id="KW-0378">Hydrolase</keyword>
<keyword evidence="12" id="KW-1185">Reference proteome</keyword>
<sequence>MASSTNPAQQRSMLHWLWLSVIVIVLDQCTKFYFNNHFSLYEQLPVTPFFSFTLAYNTGAAFSFLSDASGWQRWFFISIALVVSVVLIVWIRRLKSDEKLQAVALALILGGALGNVWDRIALGHVVDFLLFYYDRYYFPAFNLADSAITLGAGLLILDMFIHPQTTDTDKDRQNS</sequence>
<keyword evidence="4 9" id="KW-0812">Transmembrane</keyword>
<feature type="active site" evidence="9">
    <location>
        <position position="145"/>
    </location>
</feature>